<evidence type="ECO:0000313" key="3">
    <source>
        <dbReference type="Proteomes" id="UP000272440"/>
    </source>
</evidence>
<gene>
    <name evidence="1" type="ORF">BL124_00013030</name>
    <name evidence="2" type="ORF">EAO28_03810</name>
</gene>
<reference evidence="2 3" key="2">
    <citation type="journal article" date="2019" name="Antimicrob. Agents Chemother.">
        <title>Applying Rapid Whole Genome Sequencing to Predict Phenotypic Antimicrobial Susceptibility Testing Results Among Carbapenem-Resistant Klebsiella pneumoniae Clinical Isolates.</title>
        <authorList>
            <person name="Tamma P.D."/>
            <person name="Fan Y."/>
            <person name="Bergman Y."/>
            <person name="Pertea G."/>
            <person name="Kazmi A."/>
            <person name="Lewis S."/>
            <person name="Carroll K.C."/>
            <person name="Schatz M.C."/>
            <person name="Timp W."/>
            <person name="Simner P.J."/>
        </authorList>
    </citation>
    <scope>NUCLEOTIDE SEQUENCE [LARGE SCALE GENOMIC DNA]</scope>
    <source>
        <strain evidence="2 3">KLPN_33</strain>
    </source>
</reference>
<dbReference type="EMBL" id="RCZY01000002">
    <property type="protein sequence ID" value="RRE43221.1"/>
    <property type="molecule type" value="Genomic_DNA"/>
</dbReference>
<name>A0A1S8Y3J1_KLEPN</name>
<accession>A0A1S8Y3J1</accession>
<proteinExistence type="predicted"/>
<reference evidence="1 4" key="1">
    <citation type="submission" date="2018-10" db="EMBL/GenBank/DDBJ databases">
        <authorList>
            <person name="Vanduin D."/>
            <person name="Fouts D."/>
            <person name="Wright M."/>
            <person name="Sutton G."/>
            <person name="Nguyen K."/>
            <person name="Kreiswirth B."/>
            <person name="Chen L."/>
            <person name="Rojas L."/>
            <person name="Hujer A."/>
            <person name="Hujer K."/>
            <person name="Bonomo R."/>
            <person name="Adams M."/>
        </authorList>
    </citation>
    <scope>NUCLEOTIDE SEQUENCE [LARGE SCALE GENOMIC DNA]</scope>
    <source>
        <strain evidence="1 4">CRK0165</strain>
    </source>
</reference>
<dbReference type="GeneID" id="69755927"/>
<dbReference type="Proteomes" id="UP000272440">
    <property type="component" value="Unassembled WGS sequence"/>
</dbReference>
<protein>
    <submittedName>
        <fullName evidence="2">Uncharacterized protein</fullName>
    </submittedName>
</protein>
<dbReference type="EMBL" id="MPYG04000091">
    <property type="protein sequence ID" value="ROG97078.1"/>
    <property type="molecule type" value="Genomic_DNA"/>
</dbReference>
<evidence type="ECO:0000313" key="2">
    <source>
        <dbReference type="EMBL" id="RRE43221.1"/>
    </source>
</evidence>
<dbReference type="RefSeq" id="WP_020318187.1">
    <property type="nucleotide sequence ID" value="NZ_BAABZY010000038.1"/>
</dbReference>
<evidence type="ECO:0000313" key="1">
    <source>
        <dbReference type="EMBL" id="ROG97078.1"/>
    </source>
</evidence>
<evidence type="ECO:0000313" key="4">
    <source>
        <dbReference type="Proteomes" id="UP000283322"/>
    </source>
</evidence>
<sequence length="59" mass="5848">MLISVLSFIVGLTGAGLLSAGAWLISPSVGLITGGIICLGWSYMTTRAFSSGVSNGGGE</sequence>
<dbReference type="AlphaFoldDB" id="A0A1S8Y3J1"/>
<dbReference type="Proteomes" id="UP000283322">
    <property type="component" value="Unassembled WGS sequence"/>
</dbReference>
<comment type="caution">
    <text evidence="2">The sequence shown here is derived from an EMBL/GenBank/DDBJ whole genome shotgun (WGS) entry which is preliminary data.</text>
</comment>
<organism evidence="2 3">
    <name type="scientific">Klebsiella pneumoniae</name>
    <dbReference type="NCBI Taxonomy" id="573"/>
    <lineage>
        <taxon>Bacteria</taxon>
        <taxon>Pseudomonadati</taxon>
        <taxon>Pseudomonadota</taxon>
        <taxon>Gammaproteobacteria</taxon>
        <taxon>Enterobacterales</taxon>
        <taxon>Enterobacteriaceae</taxon>
        <taxon>Klebsiella/Raoultella group</taxon>
        <taxon>Klebsiella</taxon>
        <taxon>Klebsiella pneumoniae complex</taxon>
    </lineage>
</organism>